<feature type="region of interest" description="Disordered" evidence="7">
    <location>
        <begin position="68"/>
        <end position="100"/>
    </location>
</feature>
<comment type="similarity">
    <text evidence="3">Belongs to the FNIP family.</text>
</comment>
<dbReference type="OMA" id="WTCELIS"/>
<dbReference type="GO" id="GO:0005765">
    <property type="term" value="C:lysosomal membrane"/>
    <property type="evidence" value="ECO:0007669"/>
    <property type="project" value="UniProtKB-SubCell"/>
</dbReference>
<dbReference type="PRINTS" id="PR02073">
    <property type="entry name" value="FOLLICULNIP1"/>
</dbReference>
<feature type="compositionally biased region" description="Low complexity" evidence="7">
    <location>
        <begin position="546"/>
        <end position="560"/>
    </location>
</feature>
<dbReference type="InterPro" id="IPR028085">
    <property type="entry name" value="FNIP_mid_dom"/>
</dbReference>
<dbReference type="PROSITE" id="PS51836">
    <property type="entry name" value="DENN_FNIP12"/>
    <property type="match status" value="1"/>
</dbReference>
<evidence type="ECO:0000256" key="6">
    <source>
        <dbReference type="ARBA" id="ARBA00023228"/>
    </source>
</evidence>
<feature type="domain" description="UDENN FNIP1/2-type" evidence="8">
    <location>
        <begin position="44"/>
        <end position="987"/>
    </location>
</feature>
<organism evidence="9 10">
    <name type="scientific">Stegodyphus mimosarum</name>
    <name type="common">African social velvet spider</name>
    <dbReference type="NCBI Taxonomy" id="407821"/>
    <lineage>
        <taxon>Eukaryota</taxon>
        <taxon>Metazoa</taxon>
        <taxon>Ecdysozoa</taxon>
        <taxon>Arthropoda</taxon>
        <taxon>Chelicerata</taxon>
        <taxon>Arachnida</taxon>
        <taxon>Araneae</taxon>
        <taxon>Araneomorphae</taxon>
        <taxon>Entelegynae</taxon>
        <taxon>Eresoidea</taxon>
        <taxon>Eresidae</taxon>
        <taxon>Stegodyphus</taxon>
    </lineage>
</organism>
<dbReference type="PANTHER" id="PTHR21634">
    <property type="entry name" value="RE13835P"/>
    <property type="match status" value="1"/>
</dbReference>
<evidence type="ECO:0000256" key="2">
    <source>
        <dbReference type="ARBA" id="ARBA00004656"/>
    </source>
</evidence>
<dbReference type="Pfam" id="PF14638">
    <property type="entry name" value="FNIP_C"/>
    <property type="match status" value="1"/>
</dbReference>
<evidence type="ECO:0000256" key="5">
    <source>
        <dbReference type="ARBA" id="ARBA00023136"/>
    </source>
</evidence>
<proteinExistence type="inferred from homology"/>
<sequence length="996" mass="111839">MYINLFDIWRRFLVNLGFLPPGRQGNTLKGPQIYQTRIKAPEFDSSKQVRILLFRELNGQDRRLLFDSKAVRKKDPSSSPGGKFEKPSVHLRSRKNQENSIEKSFKLNDSQSKDFIYEWQKSSSDEQMLREMIFGSVSISYQGTTLKVHTIRSPSQIMLSVVFPAPPVATFRIGEQENEESGNWNSSVGEININKSSEKLETHLAHSVPVNVPSRLSGHFGESRDSDSDSLQSHEGYNSLPTTHLTPETSTACLPRSSSYNSLQRRLLRNKATSIELGLQKPDDGTSEEYPRSSGQKRVKLGLSVVINLNENDKQEEKHFSHFLFSHISLIEGHLMSLKDTVVKAYLNRRSFVHLMFEGSRQFQRALNDLYTAPRLQNPEWLTIISSPNHRHLSYAFLEKFAAILKQYDKKETHFFVSTVLTAVLTYHLAWVPSVIPTDSKIQSTQTSHKYTPFWVDLLAKSRPYNPHWVQLSDLYGALGIPLKLSKTVVKGRKKEIVLQFLQVLSYFIRCSDICEQLYERTDGIVITDKNLRFPNETKASSVDTSNISSKLNSSQSNLSTPVGSCDVPSVSVQSLPKNSDSPNAALLSSHDVDTASDSSKDTCDVVITPTEGRTSDSSVYINSKAVTDSSLVPIVSEVSCNMNNGKDSRNSLGYVSLEDKLECSEASRKRLVLSEQHANCCQELPYTVLDTNSSIKVGKENNPVINVTCTDNCDNTTCCSEICRPVKSKTCCCKSCLCYDNHNNDSSFTKDLNFDSSKVKECESVEEGYHSMEEPHSPSRTKMHLSEMLKRFDNWCPEGLEEINLPELIPSSENISPSPYKSFGWSLIAGITDHYLMDFCLQGLCGSLCEKEIRDDLARLTHIHVLGEPVSEAVCIVADTDTWNVELLSSNFSSEEKQDSVGIRVVMSSLVSGICDALLNMIELGIPPESCIIYLEDRLQELYYRSQMLSDYLRSNRSPVPLTKIASTLNVDISDMPLLLSIATTHSPYLSVHSR</sequence>
<gene>
    <name evidence="9" type="ORF">X975_04322</name>
</gene>
<keyword evidence="4" id="KW-0963">Cytoplasm</keyword>
<evidence type="ECO:0000256" key="4">
    <source>
        <dbReference type="ARBA" id="ARBA00022490"/>
    </source>
</evidence>
<name>A0A087TGV3_STEMI</name>
<dbReference type="InterPro" id="IPR028086">
    <property type="entry name" value="FNIP_C_dom"/>
</dbReference>
<dbReference type="STRING" id="407821.A0A087TGV3"/>
<reference evidence="9 10" key="1">
    <citation type="submission" date="2013-11" db="EMBL/GenBank/DDBJ databases">
        <title>Genome sequencing of Stegodyphus mimosarum.</title>
        <authorList>
            <person name="Bechsgaard J."/>
        </authorList>
    </citation>
    <scope>NUCLEOTIDE SEQUENCE [LARGE SCALE GENOMIC DNA]</scope>
</reference>
<evidence type="ECO:0000313" key="10">
    <source>
        <dbReference type="Proteomes" id="UP000054359"/>
    </source>
</evidence>
<dbReference type="InterPro" id="IPR026156">
    <property type="entry name" value="FNIP_fam"/>
</dbReference>
<feature type="region of interest" description="Disordered" evidence="7">
    <location>
        <begin position="538"/>
        <end position="603"/>
    </location>
</feature>
<feature type="region of interest" description="Disordered" evidence="7">
    <location>
        <begin position="211"/>
        <end position="257"/>
    </location>
</feature>
<dbReference type="Pfam" id="PF14637">
    <property type="entry name" value="FNIP_M"/>
    <property type="match status" value="1"/>
</dbReference>
<dbReference type="OrthoDB" id="10051712at2759"/>
<dbReference type="Pfam" id="PF14636">
    <property type="entry name" value="FNIP_N"/>
    <property type="match status" value="1"/>
</dbReference>
<keyword evidence="6" id="KW-0458">Lysosome</keyword>
<feature type="non-terminal residue" evidence="9">
    <location>
        <position position="996"/>
    </location>
</feature>
<dbReference type="InterPro" id="IPR037545">
    <property type="entry name" value="DENN_FNIP1/2"/>
</dbReference>
<dbReference type="PANTHER" id="PTHR21634:SF9">
    <property type="entry name" value="RE13835P"/>
    <property type="match status" value="1"/>
</dbReference>
<feature type="compositionally biased region" description="Polar residues" evidence="7">
    <location>
        <begin position="229"/>
        <end position="257"/>
    </location>
</feature>
<evidence type="ECO:0000256" key="3">
    <source>
        <dbReference type="ARBA" id="ARBA00007541"/>
    </source>
</evidence>
<dbReference type="AlphaFoldDB" id="A0A087TGV3"/>
<accession>A0A087TGV3</accession>
<evidence type="ECO:0000313" key="9">
    <source>
        <dbReference type="EMBL" id="KFM64342.1"/>
    </source>
</evidence>
<protein>
    <submittedName>
        <fullName evidence="9">Folliculin-interacting protein 2</fullName>
    </submittedName>
</protein>
<feature type="compositionally biased region" description="Basic and acidic residues" evidence="7">
    <location>
        <begin position="591"/>
        <end position="603"/>
    </location>
</feature>
<dbReference type="GO" id="GO:0042030">
    <property type="term" value="F:ATPase inhibitor activity"/>
    <property type="evidence" value="ECO:0007669"/>
    <property type="project" value="TreeGrafter"/>
</dbReference>
<evidence type="ECO:0000256" key="1">
    <source>
        <dbReference type="ARBA" id="ARBA00004496"/>
    </source>
</evidence>
<feature type="compositionally biased region" description="Polar residues" evidence="7">
    <location>
        <begin position="571"/>
        <end position="583"/>
    </location>
</feature>
<evidence type="ECO:0000256" key="7">
    <source>
        <dbReference type="SAM" id="MobiDB-lite"/>
    </source>
</evidence>
<dbReference type="EMBL" id="KK115167">
    <property type="protein sequence ID" value="KFM64342.1"/>
    <property type="molecule type" value="Genomic_DNA"/>
</dbReference>
<comment type="subcellular location">
    <subcellularLocation>
        <location evidence="1">Cytoplasm</location>
    </subcellularLocation>
    <subcellularLocation>
        <location evidence="2">Lysosome membrane</location>
    </subcellularLocation>
</comment>
<dbReference type="GO" id="GO:0051087">
    <property type="term" value="F:protein-folding chaperone binding"/>
    <property type="evidence" value="ECO:0007669"/>
    <property type="project" value="TreeGrafter"/>
</dbReference>
<keyword evidence="5" id="KW-0472">Membrane</keyword>
<evidence type="ECO:0000259" key="8">
    <source>
        <dbReference type="PROSITE" id="PS51836"/>
    </source>
</evidence>
<keyword evidence="10" id="KW-1185">Reference proteome</keyword>
<dbReference type="Proteomes" id="UP000054359">
    <property type="component" value="Unassembled WGS sequence"/>
</dbReference>
<dbReference type="InterPro" id="IPR028084">
    <property type="entry name" value="FNIP_N_dom"/>
</dbReference>